<evidence type="ECO:0000256" key="10">
    <source>
        <dbReference type="ARBA" id="ARBA00023014"/>
    </source>
</evidence>
<evidence type="ECO:0000256" key="1">
    <source>
        <dbReference type="ARBA" id="ARBA00000491"/>
    </source>
</evidence>
<keyword evidence="10 13" id="KW-0411">Iron-sulfur</keyword>
<comment type="pathway">
    <text evidence="3 13">Amino-acid biosynthesis; L-leucine biosynthesis; L-leucine from 3-methyl-2-oxobutanoate: step 2/4.</text>
</comment>
<evidence type="ECO:0000256" key="4">
    <source>
        <dbReference type="ARBA" id="ARBA00011271"/>
    </source>
</evidence>
<dbReference type="InterPro" id="IPR018136">
    <property type="entry name" value="Aconitase_4Fe-4S_BS"/>
</dbReference>
<comment type="function">
    <text evidence="2 13">Catalyzes the isomerization between 2-isopropylmalate and 3-isopropylmalate, via the formation of 2-isopropylmaleate.</text>
</comment>
<proteinExistence type="inferred from homology"/>
<comment type="caution">
    <text evidence="15">The sequence shown here is derived from an EMBL/GenBank/DDBJ whole genome shotgun (WGS) entry which is preliminary data.</text>
</comment>
<dbReference type="InterPro" id="IPR050067">
    <property type="entry name" value="IPM_dehydratase_rel_enz"/>
</dbReference>
<dbReference type="GO" id="GO:0051539">
    <property type="term" value="F:4 iron, 4 sulfur cluster binding"/>
    <property type="evidence" value="ECO:0007669"/>
    <property type="project" value="UniProtKB-KW"/>
</dbReference>
<keyword evidence="5 13" id="KW-0432">Leucine biosynthesis</keyword>
<feature type="domain" description="Aconitase/3-isopropylmalate dehydratase large subunit alpha/beta/alpha" evidence="14">
    <location>
        <begin position="7"/>
        <end position="461"/>
    </location>
</feature>
<comment type="similarity">
    <text evidence="13">Belongs to the aconitase/IPM isomerase family. LeuC type 1 subfamily.</text>
</comment>
<evidence type="ECO:0000256" key="7">
    <source>
        <dbReference type="ARBA" id="ARBA00022605"/>
    </source>
</evidence>
<evidence type="ECO:0000313" key="15">
    <source>
        <dbReference type="EMBL" id="GAC18148.1"/>
    </source>
</evidence>
<dbReference type="UniPathway" id="UPA00048">
    <property type="reaction ID" value="UER00071"/>
</dbReference>
<evidence type="ECO:0000256" key="12">
    <source>
        <dbReference type="ARBA" id="ARBA00023304"/>
    </source>
</evidence>
<dbReference type="InterPro" id="IPR033941">
    <property type="entry name" value="IPMI_cat"/>
</dbReference>
<dbReference type="InterPro" id="IPR036008">
    <property type="entry name" value="Aconitase_4Fe-4S_dom"/>
</dbReference>
<dbReference type="STRING" id="493475.GARC_1168"/>
<protein>
    <recommendedName>
        <fullName evidence="13">3-isopropylmalate dehydratase large subunit</fullName>
        <ecNumber evidence="13">4.2.1.33</ecNumber>
    </recommendedName>
    <alternativeName>
        <fullName evidence="13">Alpha-IPM isomerase</fullName>
        <shortName evidence="13">IPMI</shortName>
    </alternativeName>
    <alternativeName>
        <fullName evidence="13">Isopropylmalate isomerase</fullName>
    </alternativeName>
</protein>
<evidence type="ECO:0000256" key="9">
    <source>
        <dbReference type="ARBA" id="ARBA00023004"/>
    </source>
</evidence>
<evidence type="ECO:0000256" key="8">
    <source>
        <dbReference type="ARBA" id="ARBA00022723"/>
    </source>
</evidence>
<keyword evidence="9 13" id="KW-0408">Iron</keyword>
<dbReference type="PANTHER" id="PTHR43822">
    <property type="entry name" value="HOMOACONITASE, MITOCHONDRIAL-RELATED"/>
    <property type="match status" value="1"/>
</dbReference>
<gene>
    <name evidence="13 15" type="primary">leuC</name>
    <name evidence="15" type="ORF">GARC_1168</name>
</gene>
<dbReference type="NCBIfam" id="TIGR00170">
    <property type="entry name" value="leuC"/>
    <property type="match status" value="1"/>
</dbReference>
<dbReference type="HAMAP" id="MF_01026">
    <property type="entry name" value="LeuC_type1"/>
    <property type="match status" value="1"/>
</dbReference>
<evidence type="ECO:0000256" key="6">
    <source>
        <dbReference type="ARBA" id="ARBA00022485"/>
    </source>
</evidence>
<reference evidence="15 16" key="1">
    <citation type="journal article" date="2017" name="Antonie Van Leeuwenhoek">
        <title>Rhizobium rhizosphaerae sp. nov., a novel species isolated from rice rhizosphere.</title>
        <authorList>
            <person name="Zhao J.J."/>
            <person name="Zhang J."/>
            <person name="Zhang R.J."/>
            <person name="Zhang C.W."/>
            <person name="Yin H.Q."/>
            <person name="Zhang X.X."/>
        </authorList>
    </citation>
    <scope>NUCLEOTIDE SEQUENCE [LARGE SCALE GENOMIC DNA]</scope>
    <source>
        <strain evidence="15 16">BSs20135</strain>
    </source>
</reference>
<dbReference type="PROSITE" id="PS00450">
    <property type="entry name" value="ACONITASE_1"/>
    <property type="match status" value="1"/>
</dbReference>
<feature type="binding site" evidence="13">
    <location>
        <position position="351"/>
    </location>
    <ligand>
        <name>[4Fe-4S] cluster</name>
        <dbReference type="ChEBI" id="CHEBI:49883"/>
    </ligand>
</feature>
<dbReference type="NCBIfam" id="NF004016">
    <property type="entry name" value="PRK05478.1"/>
    <property type="match status" value="1"/>
</dbReference>
<keyword evidence="8 13" id="KW-0479">Metal-binding</keyword>
<dbReference type="NCBIfam" id="NF009116">
    <property type="entry name" value="PRK12466.1"/>
    <property type="match status" value="1"/>
</dbReference>
<evidence type="ECO:0000256" key="13">
    <source>
        <dbReference type="HAMAP-Rule" id="MF_01026"/>
    </source>
</evidence>
<dbReference type="GO" id="GO:0009098">
    <property type="term" value="P:L-leucine biosynthetic process"/>
    <property type="evidence" value="ECO:0007669"/>
    <property type="project" value="UniProtKB-UniRule"/>
</dbReference>
<dbReference type="FunFam" id="3.30.499.10:FF:000007">
    <property type="entry name" value="3-isopropylmalate dehydratase large subunit"/>
    <property type="match status" value="1"/>
</dbReference>
<keyword evidence="7 13" id="KW-0028">Amino-acid biosynthesis</keyword>
<keyword evidence="12 13" id="KW-0100">Branched-chain amino acid biosynthesis</keyword>
<dbReference type="AlphaFoldDB" id="K6YNC4"/>
<accession>K6YNC4</accession>
<dbReference type="PANTHER" id="PTHR43822:SF9">
    <property type="entry name" value="3-ISOPROPYLMALATE DEHYDRATASE"/>
    <property type="match status" value="1"/>
</dbReference>
<dbReference type="PROSITE" id="PS01244">
    <property type="entry name" value="ACONITASE_2"/>
    <property type="match status" value="1"/>
</dbReference>
<dbReference type="SUPFAM" id="SSF53732">
    <property type="entry name" value="Aconitase iron-sulfur domain"/>
    <property type="match status" value="1"/>
</dbReference>
<dbReference type="CDD" id="cd01583">
    <property type="entry name" value="IPMI"/>
    <property type="match status" value="1"/>
</dbReference>
<dbReference type="Proteomes" id="UP000006327">
    <property type="component" value="Unassembled WGS sequence"/>
</dbReference>
<evidence type="ECO:0000256" key="11">
    <source>
        <dbReference type="ARBA" id="ARBA00023239"/>
    </source>
</evidence>
<comment type="cofactor">
    <cofactor evidence="13">
        <name>[4Fe-4S] cluster</name>
        <dbReference type="ChEBI" id="CHEBI:49883"/>
    </cofactor>
    <text evidence="13">Binds 1 [4Fe-4S] cluster per subunit.</text>
</comment>
<dbReference type="PRINTS" id="PR00415">
    <property type="entry name" value="ACONITASE"/>
</dbReference>
<dbReference type="EMBL" id="BAEO01000014">
    <property type="protein sequence ID" value="GAC18148.1"/>
    <property type="molecule type" value="Genomic_DNA"/>
</dbReference>
<keyword evidence="11 13" id="KW-0456">Lyase</keyword>
<sequence>MATTLYDKIWQAHIIDAKKTSETGEEGLIYIDRHLIHEVTTPQAFAGLDEKGRKVRCPERTFATMDHSISTRSLALDACGPTNKLQLQTLADNCKKHGIELFPVGHQKQGIVHVMGPELGLIQPGMTVVCGDSHTATHGAFGALAFGIGTSQVEHVFATQTLKQSKAKSMQVQVNGSLPIGITAKDIILAIIGKIGHAGATGYVIEYSGEAISALSMEERMTVCNMSIEAGAKAGLIAPDQTTFDYLEGREYAPKGDNWTQAVAYWNSLKSDKDATFDTVIQLNAADITPQVTWGTNPGQVIGVNQPVPSPNDFSDPIDKDSANKALKYMDLAPGQKLSELSVNNVFIGSCTNGRIEDMRAAAAIAKHGKVAPGVTAIVVPGSVSVKAQAEAEQLDKIFIEAGFEWRLPGCSMCLGMNDDILTQGDRCASTSNRNFEGRQGRGSRTHLVSPAMAAAAALAGHFADVRDYQ</sequence>
<dbReference type="OrthoDB" id="9802769at2"/>
<dbReference type="Gene3D" id="3.30.499.10">
    <property type="entry name" value="Aconitase, domain 3"/>
    <property type="match status" value="2"/>
</dbReference>
<organism evidence="15 16">
    <name type="scientific">Paraglaciecola arctica BSs20135</name>
    <dbReference type="NCBI Taxonomy" id="493475"/>
    <lineage>
        <taxon>Bacteria</taxon>
        <taxon>Pseudomonadati</taxon>
        <taxon>Pseudomonadota</taxon>
        <taxon>Gammaproteobacteria</taxon>
        <taxon>Alteromonadales</taxon>
        <taxon>Alteromonadaceae</taxon>
        <taxon>Paraglaciecola</taxon>
    </lineage>
</organism>
<feature type="binding site" evidence="13">
    <location>
        <position position="411"/>
    </location>
    <ligand>
        <name>[4Fe-4S] cluster</name>
        <dbReference type="ChEBI" id="CHEBI:49883"/>
    </ligand>
</feature>
<dbReference type="InterPro" id="IPR004430">
    <property type="entry name" value="3-IsopropMal_deHydase_lsu"/>
</dbReference>
<dbReference type="RefSeq" id="WP_007617663.1">
    <property type="nucleotide sequence ID" value="NZ_BAEO01000014.1"/>
</dbReference>
<evidence type="ECO:0000256" key="2">
    <source>
        <dbReference type="ARBA" id="ARBA00002695"/>
    </source>
</evidence>
<dbReference type="GO" id="GO:0003861">
    <property type="term" value="F:3-isopropylmalate dehydratase activity"/>
    <property type="evidence" value="ECO:0007669"/>
    <property type="project" value="UniProtKB-UniRule"/>
</dbReference>
<feature type="binding site" evidence="13">
    <location>
        <position position="414"/>
    </location>
    <ligand>
        <name>[4Fe-4S] cluster</name>
        <dbReference type="ChEBI" id="CHEBI:49883"/>
    </ligand>
</feature>
<comment type="subunit">
    <text evidence="4 13">Heterodimer of LeuC and LeuD.</text>
</comment>
<keyword evidence="6 13" id="KW-0004">4Fe-4S</keyword>
<dbReference type="Pfam" id="PF00330">
    <property type="entry name" value="Aconitase"/>
    <property type="match status" value="1"/>
</dbReference>
<name>K6YNC4_9ALTE</name>
<keyword evidence="16" id="KW-1185">Reference proteome</keyword>
<comment type="catalytic activity">
    <reaction evidence="1 13">
        <text>(2R,3S)-3-isopropylmalate = (2S)-2-isopropylmalate</text>
        <dbReference type="Rhea" id="RHEA:32287"/>
        <dbReference type="ChEBI" id="CHEBI:1178"/>
        <dbReference type="ChEBI" id="CHEBI:35121"/>
        <dbReference type="EC" id="4.2.1.33"/>
    </reaction>
</comment>
<dbReference type="EC" id="4.2.1.33" evidence="13"/>
<dbReference type="eggNOG" id="COG0065">
    <property type="taxonomic scope" value="Bacteria"/>
</dbReference>
<evidence type="ECO:0000256" key="3">
    <source>
        <dbReference type="ARBA" id="ARBA00004729"/>
    </source>
</evidence>
<dbReference type="InterPro" id="IPR015931">
    <property type="entry name" value="Acnase/IPM_dHydase_lsu_aba_1/3"/>
</dbReference>
<dbReference type="InterPro" id="IPR001030">
    <property type="entry name" value="Acoase/IPM_deHydtase_lsu_aba"/>
</dbReference>
<evidence type="ECO:0000313" key="16">
    <source>
        <dbReference type="Proteomes" id="UP000006327"/>
    </source>
</evidence>
<dbReference type="GO" id="GO:0046872">
    <property type="term" value="F:metal ion binding"/>
    <property type="evidence" value="ECO:0007669"/>
    <property type="project" value="UniProtKB-KW"/>
</dbReference>
<evidence type="ECO:0000256" key="5">
    <source>
        <dbReference type="ARBA" id="ARBA00022430"/>
    </source>
</evidence>
<evidence type="ECO:0000259" key="14">
    <source>
        <dbReference type="Pfam" id="PF00330"/>
    </source>
</evidence>